<proteinExistence type="predicted"/>
<name>A0A4Y2GKM3_ARAVE</name>
<evidence type="ECO:0000313" key="3">
    <source>
        <dbReference type="Proteomes" id="UP000499080"/>
    </source>
</evidence>
<dbReference type="AlphaFoldDB" id="A0A4Y2GKM3"/>
<dbReference type="EMBL" id="BGPR01001411">
    <property type="protein sequence ID" value="GBM53255.1"/>
    <property type="molecule type" value="Genomic_DNA"/>
</dbReference>
<feature type="compositionally biased region" description="Low complexity" evidence="1">
    <location>
        <begin position="60"/>
        <end position="70"/>
    </location>
</feature>
<evidence type="ECO:0000256" key="1">
    <source>
        <dbReference type="SAM" id="MobiDB-lite"/>
    </source>
</evidence>
<feature type="region of interest" description="Disordered" evidence="1">
    <location>
        <begin position="60"/>
        <end position="94"/>
    </location>
</feature>
<dbReference type="Proteomes" id="UP000499080">
    <property type="component" value="Unassembled WGS sequence"/>
</dbReference>
<comment type="caution">
    <text evidence="2">The sequence shown here is derived from an EMBL/GenBank/DDBJ whole genome shotgun (WGS) entry which is preliminary data.</text>
</comment>
<reference evidence="2 3" key="1">
    <citation type="journal article" date="2019" name="Sci. Rep.">
        <title>Orb-weaving spider Araneus ventricosus genome elucidates the spidroin gene catalogue.</title>
        <authorList>
            <person name="Kono N."/>
            <person name="Nakamura H."/>
            <person name="Ohtoshi R."/>
            <person name="Moran D.A.P."/>
            <person name="Shinohara A."/>
            <person name="Yoshida Y."/>
            <person name="Fujiwara M."/>
            <person name="Mori M."/>
            <person name="Tomita M."/>
            <person name="Arakawa K."/>
        </authorList>
    </citation>
    <scope>NUCLEOTIDE SEQUENCE [LARGE SCALE GENOMIC DNA]</scope>
</reference>
<organism evidence="2 3">
    <name type="scientific">Araneus ventricosus</name>
    <name type="common">Orbweaver spider</name>
    <name type="synonym">Epeira ventricosa</name>
    <dbReference type="NCBI Taxonomy" id="182803"/>
    <lineage>
        <taxon>Eukaryota</taxon>
        <taxon>Metazoa</taxon>
        <taxon>Ecdysozoa</taxon>
        <taxon>Arthropoda</taxon>
        <taxon>Chelicerata</taxon>
        <taxon>Arachnida</taxon>
        <taxon>Araneae</taxon>
        <taxon>Araneomorphae</taxon>
        <taxon>Entelegynae</taxon>
        <taxon>Araneoidea</taxon>
        <taxon>Araneidae</taxon>
        <taxon>Araneus</taxon>
    </lineage>
</organism>
<accession>A0A4Y2GKM3</accession>
<protein>
    <submittedName>
        <fullName evidence="2">Uncharacterized protein</fullName>
    </submittedName>
</protein>
<evidence type="ECO:0000313" key="2">
    <source>
        <dbReference type="EMBL" id="GBM53255.1"/>
    </source>
</evidence>
<sequence length="117" mass="13169">MNLRLLQKHRLASQRTRFTRADPGPFQSELHITIFHQGKNYGDHAANFSGCLNNIKIPPSSTSPLLSNSHPESHSLFGEATSQSQLSAPPELKSKSHEMRLITSSNVKFLDRILWFS</sequence>
<gene>
    <name evidence="2" type="ORF">AVEN_128422_1</name>
</gene>
<keyword evidence="3" id="KW-1185">Reference proteome</keyword>